<dbReference type="EMBL" id="FUKO01000033">
    <property type="protein sequence ID" value="SJN43675.1"/>
    <property type="molecule type" value="Genomic_DNA"/>
</dbReference>
<dbReference type="AlphaFoldDB" id="A0A1R4KHH2"/>
<keyword evidence="2" id="KW-1185">Reference proteome</keyword>
<dbReference type="Gene3D" id="3.40.50.300">
    <property type="entry name" value="P-loop containing nucleotide triphosphate hydrolases"/>
    <property type="match status" value="1"/>
</dbReference>
<evidence type="ECO:0000313" key="1">
    <source>
        <dbReference type="EMBL" id="SJN43675.1"/>
    </source>
</evidence>
<protein>
    <submittedName>
        <fullName evidence="1">Uncharacterized protein</fullName>
    </submittedName>
</protein>
<name>A0A1R4KHH2_9MICO</name>
<dbReference type="Proteomes" id="UP000196320">
    <property type="component" value="Unassembled WGS sequence"/>
</dbReference>
<proteinExistence type="predicted"/>
<evidence type="ECO:0000313" key="2">
    <source>
        <dbReference type="Proteomes" id="UP000196320"/>
    </source>
</evidence>
<organism evidence="1 2">
    <name type="scientific">Microbacterium esteraromaticum</name>
    <dbReference type="NCBI Taxonomy" id="57043"/>
    <lineage>
        <taxon>Bacteria</taxon>
        <taxon>Bacillati</taxon>
        <taxon>Actinomycetota</taxon>
        <taxon>Actinomycetes</taxon>
        <taxon>Micrococcales</taxon>
        <taxon>Microbacteriaceae</taxon>
        <taxon>Microbacterium</taxon>
    </lineage>
</organism>
<gene>
    <name evidence="1" type="ORF">FM104_12830</name>
</gene>
<dbReference type="InterPro" id="IPR027417">
    <property type="entry name" value="P-loop_NTPase"/>
</dbReference>
<reference evidence="1" key="1">
    <citation type="submission" date="2017-02" db="EMBL/GenBank/DDBJ databases">
        <authorList>
            <person name="Peterson S.W."/>
        </authorList>
    </citation>
    <scope>NUCLEOTIDE SEQUENCE [LARGE SCALE GENOMIC DNA]</scope>
    <source>
        <strain evidence="1">B Mb 05.01</strain>
    </source>
</reference>
<sequence>MIGMISTVSSEKASPSVDTEIGSVVIDAIDAGADVHVIAPNARGSYAWAEPWLRSLSTDAAAASRVLAEVTDLMDARTLILPPGAPVAPVMVLIHDIPVAKVWSDAIHHLRRIADGGRSAGVLLVRISGPQTAIPSKSTTAEWAERALELFGPGRENLP</sequence>
<accession>A0A1R4KHH2</accession>